<dbReference type="OMA" id="GPFCTSA"/>
<sequence>MGDSDDQDEPRSTGSRNKVAPMVGAEIPPGLAYLAPLGMIIVKQQHELAELICGCECQNSYLIKDQFGRDIFQAKEDSCCMTRQCCGPDRCFEMTIKNFQGAEVIHLQRPLRCRSCLFCCCLQKINVFSPPGNLIGSVKQTCTLCKPNFNVRNEMGEVVFKIKGPCCTSSCCGNDVSFNLFTPDGDTQVGRIAKTWGGILSEAFTDADNFGITFPVDLDVRMKATLIGACMLIDYMFFERGGGEAAGATGAAAGFLSAFF</sequence>
<proteinExistence type="inferred from homology"/>
<dbReference type="GO" id="GO:0017128">
    <property type="term" value="F:phospholipid scramblase activity"/>
    <property type="evidence" value="ECO:0007669"/>
    <property type="project" value="InterPro"/>
</dbReference>
<name>A0A1D2MQD5_ORCCI</name>
<dbReference type="EMBL" id="LJIJ01000709">
    <property type="protein sequence ID" value="ODM95112.1"/>
    <property type="molecule type" value="Genomic_DNA"/>
</dbReference>
<keyword evidence="2" id="KW-0564">Palmitate</keyword>
<evidence type="ECO:0000256" key="2">
    <source>
        <dbReference type="RuleBase" id="RU363116"/>
    </source>
</evidence>
<dbReference type="Pfam" id="PF03803">
    <property type="entry name" value="Scramblase"/>
    <property type="match status" value="1"/>
</dbReference>
<evidence type="ECO:0000256" key="1">
    <source>
        <dbReference type="ARBA" id="ARBA00005350"/>
    </source>
</evidence>
<comment type="caution">
    <text evidence="4">The sequence shown here is derived from an EMBL/GenBank/DDBJ whole genome shotgun (WGS) entry which is preliminary data.</text>
</comment>
<keyword evidence="2" id="KW-0106">Calcium</keyword>
<protein>
    <recommendedName>
        <fullName evidence="2">Phospholipid scramblase</fullName>
    </recommendedName>
</protein>
<evidence type="ECO:0000313" key="4">
    <source>
        <dbReference type="EMBL" id="ODM95112.1"/>
    </source>
</evidence>
<reference evidence="4 5" key="1">
    <citation type="journal article" date="2016" name="Genome Biol. Evol.">
        <title>Gene Family Evolution Reflects Adaptation to Soil Environmental Stressors in the Genome of the Collembolan Orchesella cincta.</title>
        <authorList>
            <person name="Faddeeva-Vakhrusheva A."/>
            <person name="Derks M.F."/>
            <person name="Anvar S.Y."/>
            <person name="Agamennone V."/>
            <person name="Suring W."/>
            <person name="Smit S."/>
            <person name="van Straalen N.M."/>
            <person name="Roelofs D."/>
        </authorList>
    </citation>
    <scope>NUCLEOTIDE SEQUENCE [LARGE SCALE GENOMIC DNA]</scope>
    <source>
        <tissue evidence="4">Mixed pool</tissue>
    </source>
</reference>
<evidence type="ECO:0000313" key="5">
    <source>
        <dbReference type="Proteomes" id="UP000094527"/>
    </source>
</evidence>
<comment type="cofactor">
    <cofactor evidence="2">
        <name>Ca(2+)</name>
        <dbReference type="ChEBI" id="CHEBI:29108"/>
    </cofactor>
</comment>
<organism evidence="4 5">
    <name type="scientific">Orchesella cincta</name>
    <name type="common">Springtail</name>
    <name type="synonym">Podura cincta</name>
    <dbReference type="NCBI Taxonomy" id="48709"/>
    <lineage>
        <taxon>Eukaryota</taxon>
        <taxon>Metazoa</taxon>
        <taxon>Ecdysozoa</taxon>
        <taxon>Arthropoda</taxon>
        <taxon>Hexapoda</taxon>
        <taxon>Collembola</taxon>
        <taxon>Entomobryomorpha</taxon>
        <taxon>Entomobryoidea</taxon>
        <taxon>Orchesellidae</taxon>
        <taxon>Orchesellinae</taxon>
        <taxon>Orchesella</taxon>
    </lineage>
</organism>
<dbReference type="PANTHER" id="PTHR23248">
    <property type="entry name" value="PHOSPHOLIPID SCRAMBLASE-RELATED"/>
    <property type="match status" value="1"/>
</dbReference>
<dbReference type="InterPro" id="IPR025659">
    <property type="entry name" value="Tubby-like_C"/>
</dbReference>
<comment type="function">
    <text evidence="2">May mediate accelerated ATP-independent bidirectional transbilayer migration of phospholipids upon binding calcium ions that results in a loss of phospholipid asymmetry in the plasma membrane.</text>
</comment>
<dbReference type="InterPro" id="IPR005552">
    <property type="entry name" value="Scramblase"/>
</dbReference>
<evidence type="ECO:0000256" key="3">
    <source>
        <dbReference type="SAM" id="MobiDB-lite"/>
    </source>
</evidence>
<feature type="region of interest" description="Disordered" evidence="3">
    <location>
        <begin position="1"/>
        <end position="20"/>
    </location>
</feature>
<dbReference type="OrthoDB" id="191150at2759"/>
<dbReference type="Proteomes" id="UP000094527">
    <property type="component" value="Unassembled WGS sequence"/>
</dbReference>
<dbReference type="PANTHER" id="PTHR23248:SF9">
    <property type="entry name" value="PHOSPHOLIPID SCRAMBLASE"/>
    <property type="match status" value="1"/>
</dbReference>
<keyword evidence="2" id="KW-0449">Lipoprotein</keyword>
<gene>
    <name evidence="4" type="ORF">Ocin01_11563</name>
</gene>
<accession>A0A1D2MQD5</accession>
<keyword evidence="5" id="KW-1185">Reference proteome</keyword>
<dbReference type="SUPFAM" id="SSF54518">
    <property type="entry name" value="Tubby C-terminal domain-like"/>
    <property type="match status" value="1"/>
</dbReference>
<comment type="similarity">
    <text evidence="1 2">Belongs to the phospholipid scramblase family.</text>
</comment>
<dbReference type="GO" id="GO:0005886">
    <property type="term" value="C:plasma membrane"/>
    <property type="evidence" value="ECO:0007669"/>
    <property type="project" value="TreeGrafter"/>
</dbReference>
<dbReference type="AlphaFoldDB" id="A0A1D2MQD5"/>